<organism evidence="1 2">
    <name type="scientific">Dreissena polymorpha</name>
    <name type="common">Zebra mussel</name>
    <name type="synonym">Mytilus polymorpha</name>
    <dbReference type="NCBI Taxonomy" id="45954"/>
    <lineage>
        <taxon>Eukaryota</taxon>
        <taxon>Metazoa</taxon>
        <taxon>Spiralia</taxon>
        <taxon>Lophotrochozoa</taxon>
        <taxon>Mollusca</taxon>
        <taxon>Bivalvia</taxon>
        <taxon>Autobranchia</taxon>
        <taxon>Heteroconchia</taxon>
        <taxon>Euheterodonta</taxon>
        <taxon>Imparidentia</taxon>
        <taxon>Neoheterodontei</taxon>
        <taxon>Myida</taxon>
        <taxon>Dreissenoidea</taxon>
        <taxon>Dreissenidae</taxon>
        <taxon>Dreissena</taxon>
    </lineage>
</organism>
<dbReference type="EMBL" id="JAIWYP010000010">
    <property type="protein sequence ID" value="KAH3749146.1"/>
    <property type="molecule type" value="Genomic_DNA"/>
</dbReference>
<dbReference type="Proteomes" id="UP000828390">
    <property type="component" value="Unassembled WGS sequence"/>
</dbReference>
<reference evidence="1" key="2">
    <citation type="submission" date="2020-11" db="EMBL/GenBank/DDBJ databases">
        <authorList>
            <person name="McCartney M.A."/>
            <person name="Auch B."/>
            <person name="Kono T."/>
            <person name="Mallez S."/>
            <person name="Becker A."/>
            <person name="Gohl D.M."/>
            <person name="Silverstein K.A.T."/>
            <person name="Koren S."/>
            <person name="Bechman K.B."/>
            <person name="Herman A."/>
            <person name="Abrahante J.E."/>
            <person name="Garbe J."/>
        </authorList>
    </citation>
    <scope>NUCLEOTIDE SEQUENCE</scope>
    <source>
        <strain evidence="1">Duluth1</strain>
        <tissue evidence="1">Whole animal</tissue>
    </source>
</reference>
<sequence length="125" mass="14365">MSRAVENGMRWGKNMVRWGKNGMRWGKTGCAVEKQGALGKNGVRWGKNEMRCEKTGCAWKNGVYYMCVNCGPRLACAVRTGISGTTLSAFVELFDYRRSLLNKKLVNQRLFWYFLRTCIKPFHRA</sequence>
<comment type="caution">
    <text evidence="1">The sequence shown here is derived from an EMBL/GenBank/DDBJ whole genome shotgun (WGS) entry which is preliminary data.</text>
</comment>
<keyword evidence="2" id="KW-1185">Reference proteome</keyword>
<protein>
    <submittedName>
        <fullName evidence="1">Uncharacterized protein</fullName>
    </submittedName>
</protein>
<reference evidence="1" key="1">
    <citation type="journal article" date="2019" name="bioRxiv">
        <title>The Genome of the Zebra Mussel, Dreissena polymorpha: A Resource for Invasive Species Research.</title>
        <authorList>
            <person name="McCartney M.A."/>
            <person name="Auch B."/>
            <person name="Kono T."/>
            <person name="Mallez S."/>
            <person name="Zhang Y."/>
            <person name="Obille A."/>
            <person name="Becker A."/>
            <person name="Abrahante J.E."/>
            <person name="Garbe J."/>
            <person name="Badalamenti J.P."/>
            <person name="Herman A."/>
            <person name="Mangelson H."/>
            <person name="Liachko I."/>
            <person name="Sullivan S."/>
            <person name="Sone E.D."/>
            <person name="Koren S."/>
            <person name="Silverstein K.A.T."/>
            <person name="Beckman K.B."/>
            <person name="Gohl D.M."/>
        </authorList>
    </citation>
    <scope>NUCLEOTIDE SEQUENCE</scope>
    <source>
        <strain evidence="1">Duluth1</strain>
        <tissue evidence="1">Whole animal</tissue>
    </source>
</reference>
<accession>A0A9D4DHY3</accession>
<evidence type="ECO:0000313" key="1">
    <source>
        <dbReference type="EMBL" id="KAH3749146.1"/>
    </source>
</evidence>
<evidence type="ECO:0000313" key="2">
    <source>
        <dbReference type="Proteomes" id="UP000828390"/>
    </source>
</evidence>
<gene>
    <name evidence="1" type="ORF">DPMN_183637</name>
</gene>
<name>A0A9D4DHY3_DREPO</name>
<dbReference type="AlphaFoldDB" id="A0A9D4DHY3"/>
<proteinExistence type="predicted"/>